<keyword evidence="4" id="KW-1185">Reference proteome</keyword>
<accession>A0ABS4WIG4</accession>
<gene>
    <name evidence="3" type="ORF">JOF46_003916</name>
</gene>
<dbReference type="SUPFAM" id="SSF101386">
    <property type="entry name" value="all-alpha NTP pyrophosphatases"/>
    <property type="match status" value="1"/>
</dbReference>
<dbReference type="PANTHER" id="PTHR30522">
    <property type="entry name" value="NUCLEOSIDE TRIPHOSPHATE PYROPHOSPHOHYDROLASE"/>
    <property type="match status" value="1"/>
</dbReference>
<dbReference type="Pfam" id="PF03819">
    <property type="entry name" value="MazG"/>
    <property type="match status" value="1"/>
</dbReference>
<dbReference type="InterPro" id="IPR004518">
    <property type="entry name" value="MazG-like_dom"/>
</dbReference>
<dbReference type="EMBL" id="JAGIOE010000001">
    <property type="protein sequence ID" value="MBP2376004.1"/>
    <property type="molecule type" value="Genomic_DNA"/>
</dbReference>
<comment type="caution">
    <text evidence="3">The sequence shown here is derived from an EMBL/GenBank/DDBJ whole genome shotgun (WGS) entry which is preliminary data.</text>
</comment>
<reference evidence="3 4" key="1">
    <citation type="submission" date="2021-03" db="EMBL/GenBank/DDBJ databases">
        <title>Sequencing the genomes of 1000 actinobacteria strains.</title>
        <authorList>
            <person name="Klenk H.-P."/>
        </authorList>
    </citation>
    <scope>NUCLEOTIDE SEQUENCE [LARGE SCALE GENOMIC DNA]</scope>
    <source>
        <strain evidence="3 4">DSM 15454</strain>
    </source>
</reference>
<evidence type="ECO:0000256" key="1">
    <source>
        <dbReference type="SAM" id="MobiDB-lite"/>
    </source>
</evidence>
<feature type="region of interest" description="Disordered" evidence="1">
    <location>
        <begin position="164"/>
        <end position="192"/>
    </location>
</feature>
<dbReference type="GO" id="GO:0036220">
    <property type="term" value="F:ITP diphosphatase activity"/>
    <property type="evidence" value="ECO:0007669"/>
    <property type="project" value="UniProtKB-EC"/>
</dbReference>
<protein>
    <submittedName>
        <fullName evidence="3">XTP/dITP diphosphohydrolase</fullName>
        <ecNumber evidence="3">3.6.1.66</ecNumber>
    </submittedName>
</protein>
<dbReference type="Proteomes" id="UP000766570">
    <property type="component" value="Unassembled WGS sequence"/>
</dbReference>
<dbReference type="PANTHER" id="PTHR30522:SF0">
    <property type="entry name" value="NUCLEOSIDE TRIPHOSPHATE PYROPHOSPHOHYDROLASE"/>
    <property type="match status" value="1"/>
</dbReference>
<proteinExistence type="predicted"/>
<keyword evidence="3" id="KW-0378">Hydrolase</keyword>
<dbReference type="EC" id="3.6.1.66" evidence="3"/>
<name>A0ABS4WIG4_9MICC</name>
<evidence type="ECO:0000313" key="4">
    <source>
        <dbReference type="Proteomes" id="UP000766570"/>
    </source>
</evidence>
<dbReference type="CDD" id="cd11528">
    <property type="entry name" value="NTP-PPase_MazG_Nterm"/>
    <property type="match status" value="1"/>
</dbReference>
<dbReference type="RefSeq" id="WP_209910390.1">
    <property type="nucleotide sequence ID" value="NZ_BAAAMI010000023.1"/>
</dbReference>
<dbReference type="Gene3D" id="1.10.287.1080">
    <property type="entry name" value="MazG-like"/>
    <property type="match status" value="1"/>
</dbReference>
<feature type="domain" description="NTP pyrophosphohydrolase MazG-like" evidence="2">
    <location>
        <begin position="26"/>
        <end position="99"/>
    </location>
</feature>
<evidence type="ECO:0000313" key="3">
    <source>
        <dbReference type="EMBL" id="MBP2376004.1"/>
    </source>
</evidence>
<dbReference type="InterPro" id="IPR048015">
    <property type="entry name" value="NTP-PPase_MazG-like_N"/>
</dbReference>
<dbReference type="InterPro" id="IPR011551">
    <property type="entry name" value="NTP_PyrPHydrolase_MazG"/>
</dbReference>
<sequence>MSEQVDRLVEIISQLRAHCAWTAALTHESLVQYLLEESYELTEAIETHAPDTELEAELGDILLQVVLHASIGAERRAFDFDSIAAVLGAKMVRRNTHIFHPDGSLKDSFPDSIAEIIESWDRAKRAEKPLNESPTAGMPKNLPALLYAQTFLSRTDRHAAITDSGAASGADGETNQDSVVPPESPHLGVPGNEQELGEQLLALCDAARSRGLDAERALRNVVQQRIALAEGETNATTS</sequence>
<organism evidence="3 4">
    <name type="scientific">Paeniglutamicibacter psychrophenolicus</name>
    <dbReference type="NCBI Taxonomy" id="257454"/>
    <lineage>
        <taxon>Bacteria</taxon>
        <taxon>Bacillati</taxon>
        <taxon>Actinomycetota</taxon>
        <taxon>Actinomycetes</taxon>
        <taxon>Micrococcales</taxon>
        <taxon>Micrococcaceae</taxon>
        <taxon>Paeniglutamicibacter</taxon>
    </lineage>
</organism>
<evidence type="ECO:0000259" key="2">
    <source>
        <dbReference type="Pfam" id="PF03819"/>
    </source>
</evidence>